<dbReference type="eggNOG" id="KOG0227">
    <property type="taxonomic scope" value="Eukaryota"/>
</dbReference>
<evidence type="ECO:0000256" key="1">
    <source>
        <dbReference type="ARBA" id="ARBA00022737"/>
    </source>
</evidence>
<feature type="transmembrane region" description="Helical" evidence="4">
    <location>
        <begin position="337"/>
        <end position="356"/>
    </location>
</feature>
<dbReference type="SUPFAM" id="SSF47769">
    <property type="entry name" value="SAM/Pointed domain"/>
    <property type="match status" value="2"/>
</dbReference>
<dbReference type="PANTHER" id="PTHR24174">
    <property type="entry name" value="ANKYRIN REPEAT AND STERILE ALPHA MOTIF DOMAIN-CONTAINING PROTEIN 1"/>
    <property type="match status" value="1"/>
</dbReference>
<sequence length="376" mass="41139">METARLLDDTSDAESSGFEGRERSDTPDDKTGTGKTGTGKPPSPNSTREWLKRIFGQVSDKVETYERKFTREGYTDTSFIAGMTDKDLKDIQITDPQDRHDFRRHIKKLDIDITVPDDVDYWLELIGLQEYKENFKRAYPGASATEVFEDLKVMTEDSMKGKLGIEAKGEKKILDAKKDIEKKFTEDQSGVDNSTPGVDNSSPGVNNPTPGADNSTPSTPGVDNSTPGVDNSTPGVDNSTPGVDNSTPGVDNSTPGVDNSTPGVDNSSPGVDNSSPGVDNSTPGVDNSTLGVENPLPCTTGAPETKPVYLDPTTEQFRLDQNKEEEFKQNLQQLRNYYLLMFLVANSVWLVLMVTLTPHAELQVTVLFHCNSKYSP</sequence>
<dbReference type="EMBL" id="GG666613">
    <property type="protein sequence ID" value="EEN48744.1"/>
    <property type="molecule type" value="Genomic_DNA"/>
</dbReference>
<evidence type="ECO:0000256" key="4">
    <source>
        <dbReference type="SAM" id="Phobius"/>
    </source>
</evidence>
<dbReference type="Pfam" id="PF07647">
    <property type="entry name" value="SAM_2"/>
    <property type="match status" value="2"/>
</dbReference>
<dbReference type="CDD" id="cd09487">
    <property type="entry name" value="SAM_superfamily"/>
    <property type="match status" value="1"/>
</dbReference>
<dbReference type="STRING" id="7739.C3ZFJ0"/>
<dbReference type="SMART" id="SM00454">
    <property type="entry name" value="SAM"/>
    <property type="match status" value="2"/>
</dbReference>
<feature type="region of interest" description="Disordered" evidence="3">
    <location>
        <begin position="183"/>
        <end position="307"/>
    </location>
</feature>
<keyword evidence="1" id="KW-0677">Repeat</keyword>
<accession>C3ZFJ0</accession>
<keyword evidence="4" id="KW-1133">Transmembrane helix</keyword>
<feature type="region of interest" description="Disordered" evidence="3">
    <location>
        <begin position="1"/>
        <end position="50"/>
    </location>
</feature>
<dbReference type="InterPro" id="IPR033635">
    <property type="entry name" value="ANKS1/Caskin"/>
</dbReference>
<name>C3ZFJ0_BRAFL</name>
<dbReference type="AlphaFoldDB" id="C3ZFJ0"/>
<evidence type="ECO:0000313" key="6">
    <source>
        <dbReference type="EMBL" id="EEN48744.1"/>
    </source>
</evidence>
<keyword evidence="4" id="KW-0472">Membrane</keyword>
<feature type="domain" description="SAM" evidence="5">
    <location>
        <begin position="114"/>
        <end position="174"/>
    </location>
</feature>
<reference evidence="6" key="1">
    <citation type="journal article" date="2008" name="Nature">
        <title>The amphioxus genome and the evolution of the chordate karyotype.</title>
        <authorList>
            <consortium name="US DOE Joint Genome Institute (JGI-PGF)"/>
            <person name="Putnam N.H."/>
            <person name="Butts T."/>
            <person name="Ferrier D.E.K."/>
            <person name="Furlong R.F."/>
            <person name="Hellsten U."/>
            <person name="Kawashima T."/>
            <person name="Robinson-Rechavi M."/>
            <person name="Shoguchi E."/>
            <person name="Terry A."/>
            <person name="Yu J.-K."/>
            <person name="Benito-Gutierrez E.L."/>
            <person name="Dubchak I."/>
            <person name="Garcia-Fernandez J."/>
            <person name="Gibson-Brown J.J."/>
            <person name="Grigoriev I.V."/>
            <person name="Horton A.C."/>
            <person name="de Jong P.J."/>
            <person name="Jurka J."/>
            <person name="Kapitonov V.V."/>
            <person name="Kohara Y."/>
            <person name="Kuroki Y."/>
            <person name="Lindquist E."/>
            <person name="Lucas S."/>
            <person name="Osoegawa K."/>
            <person name="Pennacchio L.A."/>
            <person name="Salamov A.A."/>
            <person name="Satou Y."/>
            <person name="Sauka-Spengler T."/>
            <person name="Schmutz J."/>
            <person name="Shin-I T."/>
            <person name="Toyoda A."/>
            <person name="Bronner-Fraser M."/>
            <person name="Fujiyama A."/>
            <person name="Holland L.Z."/>
            <person name="Holland P.W.H."/>
            <person name="Satoh N."/>
            <person name="Rokhsar D.S."/>
        </authorList>
    </citation>
    <scope>NUCLEOTIDE SEQUENCE [LARGE SCALE GENOMIC DNA]</scope>
    <source>
        <strain evidence="6">S238N-H82</strain>
        <tissue evidence="6">Testes</tissue>
    </source>
</reference>
<dbReference type="Gene3D" id="1.10.150.50">
    <property type="entry name" value="Transcription Factor, Ets-1"/>
    <property type="match status" value="2"/>
</dbReference>
<keyword evidence="2" id="KW-0040">ANK repeat</keyword>
<dbReference type="PANTHER" id="PTHR24174:SF16">
    <property type="entry name" value="CASKIN-2"/>
    <property type="match status" value="1"/>
</dbReference>
<dbReference type="PROSITE" id="PS50105">
    <property type="entry name" value="SAM_DOMAIN"/>
    <property type="match status" value="2"/>
</dbReference>
<dbReference type="InterPro" id="IPR001660">
    <property type="entry name" value="SAM"/>
</dbReference>
<protein>
    <recommendedName>
        <fullName evidence="5">SAM domain-containing protein</fullName>
    </recommendedName>
</protein>
<feature type="compositionally biased region" description="Polar residues" evidence="3">
    <location>
        <begin position="187"/>
        <end position="291"/>
    </location>
</feature>
<dbReference type="InParanoid" id="C3ZFJ0"/>
<evidence type="ECO:0000259" key="5">
    <source>
        <dbReference type="PROSITE" id="PS50105"/>
    </source>
</evidence>
<proteinExistence type="predicted"/>
<evidence type="ECO:0000256" key="3">
    <source>
        <dbReference type="SAM" id="MobiDB-lite"/>
    </source>
</evidence>
<feature type="compositionally biased region" description="Basic and acidic residues" evidence="3">
    <location>
        <begin position="19"/>
        <end position="32"/>
    </location>
</feature>
<keyword evidence="4" id="KW-0812">Transmembrane</keyword>
<evidence type="ECO:0000256" key="2">
    <source>
        <dbReference type="ARBA" id="ARBA00023043"/>
    </source>
</evidence>
<feature type="domain" description="SAM" evidence="5">
    <location>
        <begin position="42"/>
        <end position="112"/>
    </location>
</feature>
<gene>
    <name evidence="6" type="ORF">BRAFLDRAFT_67173</name>
</gene>
<dbReference type="InterPro" id="IPR013761">
    <property type="entry name" value="SAM/pointed_sf"/>
</dbReference>
<organism>
    <name type="scientific">Branchiostoma floridae</name>
    <name type="common">Florida lancelet</name>
    <name type="synonym">Amphioxus</name>
    <dbReference type="NCBI Taxonomy" id="7739"/>
    <lineage>
        <taxon>Eukaryota</taxon>
        <taxon>Metazoa</taxon>
        <taxon>Chordata</taxon>
        <taxon>Cephalochordata</taxon>
        <taxon>Leptocardii</taxon>
        <taxon>Amphioxiformes</taxon>
        <taxon>Branchiostomatidae</taxon>
        <taxon>Branchiostoma</taxon>
    </lineage>
</organism>